<dbReference type="AlphaFoldDB" id="A0AAN9X4R0"/>
<evidence type="ECO:0000256" key="1">
    <source>
        <dbReference type="SAM" id="MobiDB-lite"/>
    </source>
</evidence>
<proteinExistence type="predicted"/>
<comment type="caution">
    <text evidence="2">The sequence shown here is derived from an EMBL/GenBank/DDBJ whole genome shotgun (WGS) entry which is preliminary data.</text>
</comment>
<protein>
    <submittedName>
        <fullName evidence="2">Uncharacterized protein</fullName>
    </submittedName>
</protein>
<keyword evidence="3" id="KW-1185">Reference proteome</keyword>
<evidence type="ECO:0000313" key="3">
    <source>
        <dbReference type="Proteomes" id="UP001386955"/>
    </source>
</evidence>
<gene>
    <name evidence="2" type="ORF">VNO78_30449</name>
</gene>
<organism evidence="2 3">
    <name type="scientific">Psophocarpus tetragonolobus</name>
    <name type="common">Winged bean</name>
    <name type="synonym">Dolichos tetragonolobus</name>
    <dbReference type="NCBI Taxonomy" id="3891"/>
    <lineage>
        <taxon>Eukaryota</taxon>
        <taxon>Viridiplantae</taxon>
        <taxon>Streptophyta</taxon>
        <taxon>Embryophyta</taxon>
        <taxon>Tracheophyta</taxon>
        <taxon>Spermatophyta</taxon>
        <taxon>Magnoliopsida</taxon>
        <taxon>eudicotyledons</taxon>
        <taxon>Gunneridae</taxon>
        <taxon>Pentapetalae</taxon>
        <taxon>rosids</taxon>
        <taxon>fabids</taxon>
        <taxon>Fabales</taxon>
        <taxon>Fabaceae</taxon>
        <taxon>Papilionoideae</taxon>
        <taxon>50 kb inversion clade</taxon>
        <taxon>NPAAA clade</taxon>
        <taxon>indigoferoid/millettioid clade</taxon>
        <taxon>Phaseoleae</taxon>
        <taxon>Psophocarpus</taxon>
    </lineage>
</organism>
<sequence>MGILPMNLTPSIIPTINMGIRVHLICATVSLKLQNLCQLLKSINLLEKISADHNPSSKSNYSFSTASPKCVEVCETKFLSVAQSKKHKSQSRSTEVRLPQWRGGSDGRRCSDWRSNGGGGRNCAGDGEASAVDSDRTAIGLESFRFRLGGSRKLTSRRERVAGRSGLFQWSTGGRRRTKDGLS</sequence>
<accession>A0AAN9X4R0</accession>
<dbReference type="Proteomes" id="UP001386955">
    <property type="component" value="Unassembled WGS sequence"/>
</dbReference>
<evidence type="ECO:0000313" key="2">
    <source>
        <dbReference type="EMBL" id="KAK7384748.1"/>
    </source>
</evidence>
<name>A0AAN9X4R0_PSOTE</name>
<dbReference type="EMBL" id="JAYMYS010000008">
    <property type="protein sequence ID" value="KAK7384748.1"/>
    <property type="molecule type" value="Genomic_DNA"/>
</dbReference>
<feature type="region of interest" description="Disordered" evidence="1">
    <location>
        <begin position="89"/>
        <end position="113"/>
    </location>
</feature>
<reference evidence="2 3" key="1">
    <citation type="submission" date="2024-01" db="EMBL/GenBank/DDBJ databases">
        <title>The genomes of 5 underutilized Papilionoideae crops provide insights into root nodulation and disease resistanc.</title>
        <authorList>
            <person name="Jiang F."/>
        </authorList>
    </citation>
    <scope>NUCLEOTIDE SEQUENCE [LARGE SCALE GENOMIC DNA]</scope>
    <source>
        <strain evidence="2">DUOXIRENSHENG_FW03</strain>
        <tissue evidence="2">Leaves</tissue>
    </source>
</reference>